<evidence type="ECO:0000256" key="1">
    <source>
        <dbReference type="SAM" id="SignalP"/>
    </source>
</evidence>
<feature type="signal peptide" evidence="1">
    <location>
        <begin position="1"/>
        <end position="21"/>
    </location>
</feature>
<evidence type="ECO:0000313" key="2">
    <source>
        <dbReference type="EMBL" id="VXA82419.1"/>
    </source>
</evidence>
<gene>
    <name evidence="2" type="ORF">AERO8C_130006</name>
</gene>
<keyword evidence="1" id="KW-0732">Signal</keyword>
<name>A0A653KUG8_AERVE</name>
<feature type="chain" id="PRO_5024956331" description="DUF2846 domain-containing protein" evidence="1">
    <location>
        <begin position="22"/>
        <end position="158"/>
    </location>
</feature>
<evidence type="ECO:0008006" key="4">
    <source>
        <dbReference type="Google" id="ProtNLM"/>
    </source>
</evidence>
<dbReference type="EMBL" id="CABWLC010000005">
    <property type="protein sequence ID" value="VXA82419.1"/>
    <property type="molecule type" value="Genomic_DNA"/>
</dbReference>
<dbReference type="Proteomes" id="UP000439123">
    <property type="component" value="Unassembled WGS sequence"/>
</dbReference>
<sequence length="158" mass="17707">MCKSYAVIMAMTFLIMGGCSSVPEQDPSTPSIIQAKSFSPAPEGKGYVYLFRDTYGDDYLKTYVNDKPLVGFDKYNNTLNKSFFFLKLDSGRTYKLGTISHLGKNEMGLTVESGKTYYVCLNPNRGILPSQRDLVILTEQKEIEDAQKSILESIMNNP</sequence>
<protein>
    <recommendedName>
        <fullName evidence="4">DUF2846 domain-containing protein</fullName>
    </recommendedName>
</protein>
<dbReference type="AlphaFoldDB" id="A0A653KUG8"/>
<proteinExistence type="predicted"/>
<reference evidence="2 3" key="1">
    <citation type="submission" date="2019-10" db="EMBL/GenBank/DDBJ databases">
        <authorList>
            <person name="Karimi E."/>
        </authorList>
    </citation>
    <scope>NUCLEOTIDE SEQUENCE [LARGE SCALE GENOMIC DNA]</scope>
    <source>
        <strain evidence="2">Aeromonas sp. 8C</strain>
    </source>
</reference>
<organism evidence="2 3">
    <name type="scientific">Aeromonas veronii</name>
    <dbReference type="NCBI Taxonomy" id="654"/>
    <lineage>
        <taxon>Bacteria</taxon>
        <taxon>Pseudomonadati</taxon>
        <taxon>Pseudomonadota</taxon>
        <taxon>Gammaproteobacteria</taxon>
        <taxon>Aeromonadales</taxon>
        <taxon>Aeromonadaceae</taxon>
        <taxon>Aeromonas</taxon>
    </lineage>
</organism>
<dbReference type="PROSITE" id="PS51257">
    <property type="entry name" value="PROKAR_LIPOPROTEIN"/>
    <property type="match status" value="1"/>
</dbReference>
<accession>A0A653KUG8</accession>
<evidence type="ECO:0000313" key="3">
    <source>
        <dbReference type="Proteomes" id="UP000439123"/>
    </source>
</evidence>
<dbReference type="RefSeq" id="WP_159158466.1">
    <property type="nucleotide sequence ID" value="NZ_JAAKUO010000002.1"/>
</dbReference>